<feature type="domain" description="R3H" evidence="3">
    <location>
        <begin position="157"/>
        <end position="219"/>
    </location>
</feature>
<organism evidence="4 5">
    <name type="scientific">Smittium culicis</name>
    <dbReference type="NCBI Taxonomy" id="133412"/>
    <lineage>
        <taxon>Eukaryota</taxon>
        <taxon>Fungi</taxon>
        <taxon>Fungi incertae sedis</taxon>
        <taxon>Zoopagomycota</taxon>
        <taxon>Kickxellomycotina</taxon>
        <taxon>Harpellomycetes</taxon>
        <taxon>Harpellales</taxon>
        <taxon>Legeriomycetaceae</taxon>
        <taxon>Smittium</taxon>
    </lineage>
</organism>
<sequence length="798" mass="88423">MFKIPEIKKVSIKSNNSVTQPPETSKIDYKKIINNIEQKFYSNNLSTSRSTSPILNSSSIKESSISPNLNLSPLITKSNSPNNNSIQSIPAKKASIVTNSPTNANLQEIKTFPSTSNIIYPVTNTNDSPKNTEPIASNDFSSIDPILISLLESPKDRLFILEIENKFIDFINGNENQLVLPPYSAYRRKAIHNAADYYQLRHVTCQTKDVIVIYKLDESKIPPMKLSSYQKKTSVEKSYSSPFVVQKIMKRSIVKPTEPSIKLSSSHSSSTDCTSKNSNTESNTNSNSMPIINPNSRPTSPSASHLNKLNINAPVFISKKSTNDPINSNLSTNASVFIPKSSTKNSSKLNVQNQKPNVISNSDNNDNSNISKNSLATSKKSLNDKHIINETEKLLKEKEKAYLAARKKIFDSEVSHNFSDPNLNSLSTTNIPRHNNKHDYTKSSGFNSHLTSNHNYNKSSSAAVLDHANNDFDEYNRSNISFSSNQLPSNTKFNFKTINNHSGYTTYENDPNSNYNSINFNSVNYSLDNNSYNNSHSLNPNNSTNSHFIPPSQLSNFIDSPSPSFNYNDPNHPANYSSSKYNLLTKNSKKGANINSSNIQIPHSNTTSPRNIFNNSLDYNAFNIDANQNQHIYNNLQNQSSNYFNQHHPLTNNIGSGNNPYITPEAAAGFYNSHFSSLNNSPRPPNASHAQQNLNLPASVNINGSSPIPPPPLPPQFTKTVTTVTTTIEVMNTPRSSSAVLQNGIENNKVSVSVPKNSGLTQPSTKITVQTSNQSACNINHNETDNDFIVYFNRSLNS</sequence>
<feature type="region of interest" description="Disordered" evidence="2">
    <location>
        <begin position="425"/>
        <end position="446"/>
    </location>
</feature>
<keyword evidence="1" id="KW-0597">Phosphoprotein</keyword>
<dbReference type="CDD" id="cd02642">
    <property type="entry name" value="R3H_encore_like"/>
    <property type="match status" value="1"/>
</dbReference>
<feature type="compositionally biased region" description="Low complexity" evidence="2">
    <location>
        <begin position="357"/>
        <end position="374"/>
    </location>
</feature>
<accession>A0A1R1XD26</accession>
<dbReference type="EMBL" id="LSSN01003922">
    <property type="protein sequence ID" value="OMJ12535.1"/>
    <property type="molecule type" value="Genomic_DNA"/>
</dbReference>
<feature type="region of interest" description="Disordered" evidence="2">
    <location>
        <begin position="341"/>
        <end position="377"/>
    </location>
</feature>
<dbReference type="GO" id="GO:0003676">
    <property type="term" value="F:nucleic acid binding"/>
    <property type="evidence" value="ECO:0007669"/>
    <property type="project" value="UniProtKB-UniRule"/>
</dbReference>
<feature type="compositionally biased region" description="Low complexity" evidence="2">
    <location>
        <begin position="52"/>
        <end position="65"/>
    </location>
</feature>
<keyword evidence="5" id="KW-1185">Reference proteome</keyword>
<evidence type="ECO:0000256" key="2">
    <source>
        <dbReference type="SAM" id="MobiDB-lite"/>
    </source>
</evidence>
<evidence type="ECO:0000259" key="3">
    <source>
        <dbReference type="PROSITE" id="PS51061"/>
    </source>
</evidence>
<evidence type="ECO:0000313" key="5">
    <source>
        <dbReference type="Proteomes" id="UP000187283"/>
    </source>
</evidence>
<feature type="compositionally biased region" description="Polar residues" evidence="2">
    <location>
        <begin position="297"/>
        <end position="306"/>
    </location>
</feature>
<reference evidence="4 5" key="1">
    <citation type="submission" date="2017-01" db="EMBL/GenBank/DDBJ databases">
        <authorList>
            <person name="Mah S.A."/>
            <person name="Swanson W.J."/>
            <person name="Moy G.W."/>
            <person name="Vacquier V.D."/>
        </authorList>
    </citation>
    <scope>NUCLEOTIDE SEQUENCE [LARGE SCALE GENOMIC DNA]</scope>
    <source>
        <strain evidence="4 5">GSMNP</strain>
    </source>
</reference>
<dbReference type="PANTHER" id="PTHR15672:SF8">
    <property type="entry name" value="PROTEIN ENCORE"/>
    <property type="match status" value="1"/>
</dbReference>
<dbReference type="InterPro" id="IPR001374">
    <property type="entry name" value="R3H_dom"/>
</dbReference>
<comment type="caution">
    <text evidence="4">The sequence shown here is derived from an EMBL/GenBank/DDBJ whole genome shotgun (WGS) entry which is preliminary data.</text>
</comment>
<feature type="region of interest" description="Disordered" evidence="2">
    <location>
        <begin position="46"/>
        <end position="65"/>
    </location>
</feature>
<dbReference type="AlphaFoldDB" id="A0A1R1XD26"/>
<evidence type="ECO:0000313" key="4">
    <source>
        <dbReference type="EMBL" id="OMJ12535.1"/>
    </source>
</evidence>
<feature type="compositionally biased region" description="Polar residues" evidence="2">
    <location>
        <begin position="552"/>
        <end position="579"/>
    </location>
</feature>
<dbReference type="SMART" id="SM00393">
    <property type="entry name" value="R3H"/>
    <property type="match status" value="1"/>
</dbReference>
<evidence type="ECO:0000256" key="1">
    <source>
        <dbReference type="ARBA" id="ARBA00022553"/>
    </source>
</evidence>
<feature type="region of interest" description="Disordered" evidence="2">
    <location>
        <begin position="259"/>
        <end position="306"/>
    </location>
</feature>
<dbReference type="InterPro" id="IPR051937">
    <property type="entry name" value="R3H_domain_containing"/>
</dbReference>
<dbReference type="Pfam" id="PF01424">
    <property type="entry name" value="R3H"/>
    <property type="match status" value="1"/>
</dbReference>
<dbReference type="Gene3D" id="3.30.1370.50">
    <property type="entry name" value="R3H-like domain"/>
    <property type="match status" value="1"/>
</dbReference>
<protein>
    <recommendedName>
        <fullName evidence="3">R3H domain-containing protein</fullName>
    </recommendedName>
</protein>
<dbReference type="PROSITE" id="PS51061">
    <property type="entry name" value="R3H"/>
    <property type="match status" value="1"/>
</dbReference>
<dbReference type="STRING" id="133412.A0A1R1XD26"/>
<feature type="region of interest" description="Disordered" evidence="2">
    <location>
        <begin position="531"/>
        <end position="579"/>
    </location>
</feature>
<dbReference type="Proteomes" id="UP000187283">
    <property type="component" value="Unassembled WGS sequence"/>
</dbReference>
<dbReference type="PANTHER" id="PTHR15672">
    <property type="entry name" value="CAMP-REGULATED PHOSPHOPROTEIN 21 RELATED R3H DOMAIN CONTAINING PROTEIN"/>
    <property type="match status" value="1"/>
</dbReference>
<dbReference type="SUPFAM" id="SSF82708">
    <property type="entry name" value="R3H domain"/>
    <property type="match status" value="1"/>
</dbReference>
<feature type="compositionally biased region" description="Polar residues" evidence="2">
    <location>
        <begin position="341"/>
        <end position="356"/>
    </location>
</feature>
<name>A0A1R1XD26_9FUNG</name>
<dbReference type="InterPro" id="IPR036867">
    <property type="entry name" value="R3H_dom_sf"/>
</dbReference>
<dbReference type="OrthoDB" id="278430at2759"/>
<feature type="compositionally biased region" description="Low complexity" evidence="2">
    <location>
        <begin position="531"/>
        <end position="546"/>
    </location>
</feature>
<gene>
    <name evidence="4" type="ORF">AYI70_g9056</name>
</gene>
<proteinExistence type="predicted"/>
<feature type="compositionally biased region" description="Low complexity" evidence="2">
    <location>
        <begin position="260"/>
        <end position="296"/>
    </location>
</feature>